<sequence>MAFNGHYAVPPTGYYTQPPNAPSFNAATFHHGFPPPMLPSTNLQRFEANSQVPPIPFWNPEILKQLSQFPGPLPPPPPIPNGQLGTPPFIVQQTTTPQPLHQSKNGNRLKELREEAKQAIADLSSYLKYQDFLDEGVSRSVLDMLYTELGIDKNQHIVDAASEPASHSVPEPAAEPVVDAGLERKDRIARLLAAKKGRNATGANSPAQASTPELPTTVSGNALTSAHEIVSTPTPDIPVPVHDESTPAAQEPSLTSVSNVPTPISPRAAPQTTTETSMRAFSIPGLSMTADDQAEQGIMQSRPKVNTDKLNARMAALKADMQRKKALQDGMPVLDAEVEKTRERLTEQRNKLATIRQNVLTTESQLLALREDESRLLEEINRLEKQLAEGENGQKQFSNELTQLNDQITAQEEETASHASMTPLISPLATIQQPPTAVLGPIVDDGTSAGEMRRVKMTETHDPLLVNGDTVMEESTTFDAVPAEAHLATETQSTHVTTTATPSDVAPALESDEDDEDRMSIDGASDTGSGGSASMSDSGSEYEPAVDQFIAPAVTTEDHDDYEPQESVLPMDQAPLEVDNDDYEPSEKVDAINVDALDITPADGDVLAPIRPAPEEEQGSEPSALPTPAEEAPVASAFPTRYSSSDRVVSATQANDDLLTHQQPLPAPIKLYEDIPPLDNKLVADRSYIPYKSPLTILKSFRFHPQFTQLIPNGYRSLTYSNQVDANRPLCSTELEGKMCTDVKCEDQHFAALGLSDDKILVQMSSANDIKEKAQRDAYLIGLKKVIADLRERGVKEFSEVATALSKYRREWAAAQDGMVT</sequence>
<gene>
    <name evidence="1" type="ORF">H2198_000762</name>
</gene>
<dbReference type="EMBL" id="JAPDRQ010000008">
    <property type="protein sequence ID" value="KAJ9663496.1"/>
    <property type="molecule type" value="Genomic_DNA"/>
</dbReference>
<protein>
    <submittedName>
        <fullName evidence="1">Uncharacterized protein</fullName>
    </submittedName>
</protein>
<reference evidence="1" key="1">
    <citation type="submission" date="2022-10" db="EMBL/GenBank/DDBJ databases">
        <title>Culturing micro-colonial fungi from biological soil crusts in the Mojave desert and describing Neophaeococcomyces mojavensis, and introducing the new genera and species Taxawa tesnikishii.</title>
        <authorList>
            <person name="Kurbessoian T."/>
            <person name="Stajich J.E."/>
        </authorList>
    </citation>
    <scope>NUCLEOTIDE SEQUENCE</scope>
    <source>
        <strain evidence="1">JES_112</strain>
    </source>
</reference>
<comment type="caution">
    <text evidence="1">The sequence shown here is derived from an EMBL/GenBank/DDBJ whole genome shotgun (WGS) entry which is preliminary data.</text>
</comment>
<evidence type="ECO:0000313" key="2">
    <source>
        <dbReference type="Proteomes" id="UP001172386"/>
    </source>
</evidence>
<dbReference type="Proteomes" id="UP001172386">
    <property type="component" value="Unassembled WGS sequence"/>
</dbReference>
<proteinExistence type="predicted"/>
<accession>A0ACC3AJA9</accession>
<evidence type="ECO:0000313" key="1">
    <source>
        <dbReference type="EMBL" id="KAJ9663496.1"/>
    </source>
</evidence>
<organism evidence="1 2">
    <name type="scientific">Neophaeococcomyces mojaviensis</name>
    <dbReference type="NCBI Taxonomy" id="3383035"/>
    <lineage>
        <taxon>Eukaryota</taxon>
        <taxon>Fungi</taxon>
        <taxon>Dikarya</taxon>
        <taxon>Ascomycota</taxon>
        <taxon>Pezizomycotina</taxon>
        <taxon>Eurotiomycetes</taxon>
        <taxon>Chaetothyriomycetidae</taxon>
        <taxon>Chaetothyriales</taxon>
        <taxon>Chaetothyriales incertae sedis</taxon>
        <taxon>Neophaeococcomyces</taxon>
    </lineage>
</organism>
<keyword evidence="2" id="KW-1185">Reference proteome</keyword>
<name>A0ACC3AJA9_9EURO</name>